<dbReference type="PANTHER" id="PTHR11645">
    <property type="entry name" value="PYRROLINE-5-CARBOXYLATE REDUCTASE"/>
    <property type="match status" value="1"/>
</dbReference>
<keyword evidence="9" id="KW-1185">Reference proteome</keyword>
<dbReference type="InterPro" id="IPR000304">
    <property type="entry name" value="Pyrroline-COOH_reductase"/>
</dbReference>
<dbReference type="HAMAP" id="MF_01925">
    <property type="entry name" value="P5C_reductase"/>
    <property type="match status" value="1"/>
</dbReference>
<comment type="catalytic activity">
    <reaction evidence="4">
        <text>L-proline + NADP(+) = (S)-1-pyrroline-5-carboxylate + NADPH + 2 H(+)</text>
        <dbReference type="Rhea" id="RHEA:14109"/>
        <dbReference type="ChEBI" id="CHEBI:15378"/>
        <dbReference type="ChEBI" id="CHEBI:17388"/>
        <dbReference type="ChEBI" id="CHEBI:57783"/>
        <dbReference type="ChEBI" id="CHEBI:58349"/>
        <dbReference type="ChEBI" id="CHEBI:60039"/>
        <dbReference type="EC" id="1.5.1.2"/>
    </reaction>
</comment>
<comment type="subcellular location">
    <subcellularLocation>
        <location evidence="4">Cytoplasm</location>
    </subcellularLocation>
</comment>
<dbReference type="GO" id="GO:0004735">
    <property type="term" value="F:pyrroline-5-carboxylate reductase activity"/>
    <property type="evidence" value="ECO:0007669"/>
    <property type="project" value="UniProtKB-UniRule"/>
</dbReference>
<feature type="domain" description="Pyrroline-5-carboxylate reductase dimerisation" evidence="7">
    <location>
        <begin position="156"/>
        <end position="259"/>
    </location>
</feature>
<dbReference type="SUPFAM" id="SSF51735">
    <property type="entry name" value="NAD(P)-binding Rossmann-fold domains"/>
    <property type="match status" value="1"/>
</dbReference>
<feature type="domain" description="Pyrroline-5-carboxylate reductase catalytic N-terminal" evidence="6">
    <location>
        <begin position="5"/>
        <end position="92"/>
    </location>
</feature>
<dbReference type="PANTHER" id="PTHR11645:SF0">
    <property type="entry name" value="PYRROLINE-5-CARBOXYLATE REDUCTASE 3"/>
    <property type="match status" value="1"/>
</dbReference>
<dbReference type="Pfam" id="PF03807">
    <property type="entry name" value="F420_oxidored"/>
    <property type="match status" value="1"/>
</dbReference>
<evidence type="ECO:0000259" key="6">
    <source>
        <dbReference type="Pfam" id="PF03807"/>
    </source>
</evidence>
<comment type="pathway">
    <text evidence="4">Amino-acid biosynthesis; L-proline biosynthesis; L-proline from L-glutamate 5-semialdehyde: step 1/1.</text>
</comment>
<evidence type="ECO:0000256" key="4">
    <source>
        <dbReference type="HAMAP-Rule" id="MF_01925"/>
    </source>
</evidence>
<keyword evidence="4" id="KW-0963">Cytoplasm</keyword>
<dbReference type="InterPro" id="IPR036291">
    <property type="entry name" value="NAD(P)-bd_dom_sf"/>
</dbReference>
<dbReference type="EC" id="1.5.1.2" evidence="4"/>
<dbReference type="InterPro" id="IPR029036">
    <property type="entry name" value="P5CR_dimer"/>
</dbReference>
<dbReference type="InterPro" id="IPR008927">
    <property type="entry name" value="6-PGluconate_DH-like_C_sf"/>
</dbReference>
<dbReference type="Proteomes" id="UP000193355">
    <property type="component" value="Unassembled WGS sequence"/>
</dbReference>
<dbReference type="EMBL" id="FXBB01000001">
    <property type="protein sequence ID" value="SMG10424.1"/>
    <property type="molecule type" value="Genomic_DNA"/>
</dbReference>
<protein>
    <recommendedName>
        <fullName evidence="4">Pyrroline-5-carboxylate reductase</fullName>
        <shortName evidence="4">P5C reductase</shortName>
        <shortName evidence="4">P5CR</shortName>
        <ecNumber evidence="4">1.5.1.2</ecNumber>
    </recommendedName>
    <alternativeName>
        <fullName evidence="4">PCA reductase</fullName>
    </alternativeName>
</protein>
<dbReference type="UniPathway" id="UPA00098">
    <property type="reaction ID" value="UER00361"/>
</dbReference>
<name>A0A1X7I8J7_9BACT</name>
<evidence type="ECO:0000259" key="7">
    <source>
        <dbReference type="Pfam" id="PF14748"/>
    </source>
</evidence>
<dbReference type="FunFam" id="1.10.3730.10:FF:000001">
    <property type="entry name" value="Pyrroline-5-carboxylate reductase"/>
    <property type="match status" value="1"/>
</dbReference>
<evidence type="ECO:0000313" key="9">
    <source>
        <dbReference type="Proteomes" id="UP000193355"/>
    </source>
</evidence>
<organism evidence="8 9">
    <name type="scientific">Dethiosulfovibrio salsuginis</name>
    <dbReference type="NCBI Taxonomy" id="561720"/>
    <lineage>
        <taxon>Bacteria</taxon>
        <taxon>Thermotogati</taxon>
        <taxon>Synergistota</taxon>
        <taxon>Synergistia</taxon>
        <taxon>Synergistales</taxon>
        <taxon>Dethiosulfovibrionaceae</taxon>
        <taxon>Dethiosulfovibrio</taxon>
    </lineage>
</organism>
<accession>A0A1X7I8J7</accession>
<dbReference type="Pfam" id="PF14748">
    <property type="entry name" value="P5CR_dimer"/>
    <property type="match status" value="1"/>
</dbReference>
<evidence type="ECO:0000256" key="5">
    <source>
        <dbReference type="PIRSR" id="PIRSR000193-1"/>
    </source>
</evidence>
<dbReference type="OrthoDB" id="9805754at2"/>
<comment type="function">
    <text evidence="4">Catalyzes the reduction of 1-pyrroline-5-carboxylate (PCA) to L-proline.</text>
</comment>
<dbReference type="PIRSF" id="PIRSF000193">
    <property type="entry name" value="Pyrrol-5-carb_rd"/>
    <property type="match status" value="1"/>
</dbReference>
<keyword evidence="4" id="KW-0028">Amino-acid biosynthesis</keyword>
<comment type="similarity">
    <text evidence="1 4">Belongs to the pyrroline-5-carboxylate reductase family.</text>
</comment>
<keyword evidence="2 4" id="KW-0521">NADP</keyword>
<reference evidence="9" key="1">
    <citation type="submission" date="2017-04" db="EMBL/GenBank/DDBJ databases">
        <authorList>
            <person name="Varghese N."/>
            <person name="Submissions S."/>
        </authorList>
    </citation>
    <scope>NUCLEOTIDE SEQUENCE [LARGE SCALE GENOMIC DNA]</scope>
    <source>
        <strain evidence="9">USBA 82</strain>
    </source>
</reference>
<dbReference type="Gene3D" id="1.10.3730.10">
    <property type="entry name" value="ProC C-terminal domain-like"/>
    <property type="match status" value="1"/>
</dbReference>
<feature type="binding site" evidence="5">
    <location>
        <begin position="66"/>
        <end position="69"/>
    </location>
    <ligand>
        <name>NADP(+)</name>
        <dbReference type="ChEBI" id="CHEBI:58349"/>
    </ligand>
</feature>
<proteinExistence type="inferred from homology"/>
<comment type="catalytic activity">
    <reaction evidence="4">
        <text>L-proline + NAD(+) = (S)-1-pyrroline-5-carboxylate + NADH + 2 H(+)</text>
        <dbReference type="Rhea" id="RHEA:14105"/>
        <dbReference type="ChEBI" id="CHEBI:15378"/>
        <dbReference type="ChEBI" id="CHEBI:17388"/>
        <dbReference type="ChEBI" id="CHEBI:57540"/>
        <dbReference type="ChEBI" id="CHEBI:57945"/>
        <dbReference type="ChEBI" id="CHEBI:60039"/>
        <dbReference type="EC" id="1.5.1.2"/>
    </reaction>
</comment>
<dbReference type="AlphaFoldDB" id="A0A1X7I8J7"/>
<gene>
    <name evidence="4" type="primary">proC</name>
    <name evidence="8" type="ORF">SAMN06275492_101195</name>
</gene>
<dbReference type="InterPro" id="IPR028939">
    <property type="entry name" value="P5C_Rdtase_cat_N"/>
</dbReference>
<dbReference type="GO" id="GO:0055129">
    <property type="term" value="P:L-proline biosynthetic process"/>
    <property type="evidence" value="ECO:0007669"/>
    <property type="project" value="UniProtKB-UniRule"/>
</dbReference>
<dbReference type="GO" id="GO:0005737">
    <property type="term" value="C:cytoplasm"/>
    <property type="evidence" value="ECO:0007669"/>
    <property type="project" value="UniProtKB-SubCell"/>
</dbReference>
<sequence length="276" mass="28703">MVLNKVSVIGAGALGGAVVEGLVRGGVSVWVYDTNPSRLEAMSQLGANELSDIEQGFSGFDVVFWALKPHLILPIIGENRDKLVGSLCCSLAACVDLELLSKAAPGARWARAMTNICASVCRAFTGYALSSDISERDKDILSCCFDSIGLSQTMAEQDLDGITGVAGSGPAYVFTILESFIQGGLASGLSAEVSLRAAAMTLIGSSELVLKGGDHPGAYKDRVCTPAGTTIDALRVLEAGGLRTSIIDGVVKATEKSRQVGEALRESLSSKPSDKD</sequence>
<keyword evidence="4" id="KW-0641">Proline biosynthesis</keyword>
<dbReference type="STRING" id="561720.SAMN06275492_101195"/>
<evidence type="ECO:0000256" key="2">
    <source>
        <dbReference type="ARBA" id="ARBA00022857"/>
    </source>
</evidence>
<dbReference type="RefSeq" id="WP_085543479.1">
    <property type="nucleotide sequence ID" value="NZ_FXBB01000001.1"/>
</dbReference>
<feature type="binding site" evidence="5">
    <location>
        <begin position="9"/>
        <end position="14"/>
    </location>
    <ligand>
        <name>NADP(+)</name>
        <dbReference type="ChEBI" id="CHEBI:58349"/>
    </ligand>
</feature>
<evidence type="ECO:0000256" key="3">
    <source>
        <dbReference type="ARBA" id="ARBA00023002"/>
    </source>
</evidence>
<keyword evidence="3 4" id="KW-0560">Oxidoreductase</keyword>
<dbReference type="Gene3D" id="3.40.50.720">
    <property type="entry name" value="NAD(P)-binding Rossmann-like Domain"/>
    <property type="match status" value="1"/>
</dbReference>
<evidence type="ECO:0000256" key="1">
    <source>
        <dbReference type="ARBA" id="ARBA00005525"/>
    </source>
</evidence>
<dbReference type="SUPFAM" id="SSF48179">
    <property type="entry name" value="6-phosphogluconate dehydrogenase C-terminal domain-like"/>
    <property type="match status" value="1"/>
</dbReference>
<evidence type="ECO:0000313" key="8">
    <source>
        <dbReference type="EMBL" id="SMG10424.1"/>
    </source>
</evidence>